<proteinExistence type="predicted"/>
<accession>A0ABR9RB73</accession>
<dbReference type="Proteomes" id="UP000806211">
    <property type="component" value="Unassembled WGS sequence"/>
</dbReference>
<protein>
    <recommendedName>
        <fullName evidence="3">Aspartyl-phosphate phosphatase Spo0E family protein</fullName>
    </recommendedName>
</protein>
<evidence type="ECO:0000313" key="2">
    <source>
        <dbReference type="Proteomes" id="UP000806211"/>
    </source>
</evidence>
<dbReference type="RefSeq" id="WP_193537597.1">
    <property type="nucleotide sequence ID" value="NZ_JADCKF010000006.1"/>
</dbReference>
<evidence type="ECO:0000313" key="1">
    <source>
        <dbReference type="EMBL" id="MBE5055951.1"/>
    </source>
</evidence>
<sequence>MDKNYCISHEERRRIIKEQLDSLLKLYETQSLSITEQIELAKTIEQLSRNLVLAG</sequence>
<gene>
    <name evidence="1" type="ORF">INF37_08065</name>
</gene>
<organism evidence="1 2">
    <name type="scientific">Pseudoflavonifractor gallinarum</name>
    <dbReference type="NCBI Taxonomy" id="2779352"/>
    <lineage>
        <taxon>Bacteria</taxon>
        <taxon>Bacillati</taxon>
        <taxon>Bacillota</taxon>
        <taxon>Clostridia</taxon>
        <taxon>Eubacteriales</taxon>
        <taxon>Oscillospiraceae</taxon>
        <taxon>Pseudoflavonifractor</taxon>
    </lineage>
</organism>
<keyword evidence="2" id="KW-1185">Reference proteome</keyword>
<dbReference type="EMBL" id="JADCKF010000006">
    <property type="protein sequence ID" value="MBE5055951.1"/>
    <property type="molecule type" value="Genomic_DNA"/>
</dbReference>
<name>A0ABR9RB73_9FIRM</name>
<comment type="caution">
    <text evidence="1">The sequence shown here is derived from an EMBL/GenBank/DDBJ whole genome shotgun (WGS) entry which is preliminary data.</text>
</comment>
<evidence type="ECO:0008006" key="3">
    <source>
        <dbReference type="Google" id="ProtNLM"/>
    </source>
</evidence>
<reference evidence="1 2" key="1">
    <citation type="submission" date="2020-10" db="EMBL/GenBank/DDBJ databases">
        <title>ChiBAC.</title>
        <authorList>
            <person name="Zenner C."/>
            <person name="Hitch T.C.A."/>
            <person name="Clavel T."/>
        </authorList>
    </citation>
    <scope>NUCLEOTIDE SEQUENCE [LARGE SCALE GENOMIC DNA]</scope>
    <source>
        <strain evidence="1 2">DSM 107456</strain>
    </source>
</reference>